<dbReference type="PANTHER" id="PTHR43685">
    <property type="entry name" value="GLYCOSYLTRANSFERASE"/>
    <property type="match status" value="1"/>
</dbReference>
<dbReference type="Gene3D" id="3.90.550.10">
    <property type="entry name" value="Spore Coat Polysaccharide Biosynthesis Protein SpsA, Chain A"/>
    <property type="match status" value="1"/>
</dbReference>
<accession>A0A439DR09</accession>
<evidence type="ECO:0000313" key="3">
    <source>
        <dbReference type="Proteomes" id="UP000287177"/>
    </source>
</evidence>
<organism evidence="2 3">
    <name type="scientific">Mycolicibacterium elephantis DSM 44368</name>
    <dbReference type="NCBI Taxonomy" id="1335622"/>
    <lineage>
        <taxon>Bacteria</taxon>
        <taxon>Bacillati</taxon>
        <taxon>Actinomycetota</taxon>
        <taxon>Actinomycetes</taxon>
        <taxon>Mycobacteriales</taxon>
        <taxon>Mycobacteriaceae</taxon>
        <taxon>Mycolicibacterium</taxon>
    </lineage>
</organism>
<dbReference type="InterPro" id="IPR050834">
    <property type="entry name" value="Glycosyltransf_2"/>
</dbReference>
<reference evidence="2 3" key="1">
    <citation type="submission" date="2013-06" db="EMBL/GenBank/DDBJ databases">
        <title>The draft sequence of the Mycobacterium elephantis genome.</title>
        <authorList>
            <person name="Pettersson F.B."/>
            <person name="Das S."/>
            <person name="Dasgupta S."/>
            <person name="Bhattacharya A."/>
            <person name="Kirsebom L.A."/>
        </authorList>
    </citation>
    <scope>NUCLEOTIDE SEQUENCE [LARGE SCALE GENOMIC DNA]</scope>
    <source>
        <strain evidence="2 3">DSM 44368</strain>
    </source>
</reference>
<keyword evidence="3" id="KW-1185">Reference proteome</keyword>
<dbReference type="InterPro" id="IPR001173">
    <property type="entry name" value="Glyco_trans_2-like"/>
</dbReference>
<dbReference type="EMBL" id="ATDN01000025">
    <property type="protein sequence ID" value="RWA18243.1"/>
    <property type="molecule type" value="Genomic_DNA"/>
</dbReference>
<dbReference type="Proteomes" id="UP000287177">
    <property type="component" value="Unassembled WGS sequence"/>
</dbReference>
<proteinExistence type="predicted"/>
<dbReference type="SUPFAM" id="SSF53448">
    <property type="entry name" value="Nucleotide-diphospho-sugar transferases"/>
    <property type="match status" value="1"/>
</dbReference>
<sequence>MQLAEPSTGTQKILALVRLHTHPLGIVVLDGRADRRWETHAATVWSAMRVAVNEHLLADEMAPVNDTGSLGRVRGPVHRCLQRRAAVLADPPHITVVVATRERPESLRDCLYALLDLEYPRFDVVVVDNDPVTSSTAEVLTHFPQRVRYVREDRRGLASAHNRGLAEVRGQITAFVDDDVIVDRHWLTAIAEGFAAAPDVGCVTGLILPAQLDTPAQLLLERHGGFDKGFALKVFGGTDHRSDDPLFPFTAGRLGSGANMAFDTSVLRELGGFDPAIGVGTFARGGDDLAAFFRVVLRHQVVYQPDAIVWHKHHREMAALRNQAFGYGVGLGAFLTSVMVQEPTMWPHLLRRLPAGVGYAFKASSARNQGRYVGWPSELARLEKRGLAYGPVAYAVSRWRTHRSAAHQ</sequence>
<feature type="domain" description="Glycosyltransferase 2-like" evidence="1">
    <location>
        <begin position="95"/>
        <end position="203"/>
    </location>
</feature>
<evidence type="ECO:0000259" key="1">
    <source>
        <dbReference type="Pfam" id="PF00535"/>
    </source>
</evidence>
<dbReference type="InterPro" id="IPR029044">
    <property type="entry name" value="Nucleotide-diphossugar_trans"/>
</dbReference>
<gene>
    <name evidence="2" type="ORF">MELE44368_23505</name>
</gene>
<name>A0A439DR09_9MYCO</name>
<dbReference type="PANTHER" id="PTHR43685:SF2">
    <property type="entry name" value="GLYCOSYLTRANSFERASE 2-LIKE DOMAIN-CONTAINING PROTEIN"/>
    <property type="match status" value="1"/>
</dbReference>
<comment type="caution">
    <text evidence="2">The sequence shown here is derived from an EMBL/GenBank/DDBJ whole genome shotgun (WGS) entry which is preliminary data.</text>
</comment>
<dbReference type="AlphaFoldDB" id="A0A439DR09"/>
<dbReference type="Pfam" id="PF00535">
    <property type="entry name" value="Glycos_transf_2"/>
    <property type="match status" value="1"/>
</dbReference>
<evidence type="ECO:0000313" key="2">
    <source>
        <dbReference type="EMBL" id="RWA18243.1"/>
    </source>
</evidence>
<protein>
    <recommendedName>
        <fullName evidence="1">Glycosyltransferase 2-like domain-containing protein</fullName>
    </recommendedName>
</protein>